<feature type="compositionally biased region" description="Polar residues" evidence="1">
    <location>
        <begin position="465"/>
        <end position="474"/>
    </location>
</feature>
<feature type="compositionally biased region" description="Basic and acidic residues" evidence="1">
    <location>
        <begin position="756"/>
        <end position="781"/>
    </location>
</feature>
<evidence type="ECO:0000313" key="3">
    <source>
        <dbReference type="EMBL" id="KAL1530111.1"/>
    </source>
</evidence>
<evidence type="ECO:0000256" key="1">
    <source>
        <dbReference type="SAM" id="MobiDB-lite"/>
    </source>
</evidence>
<feature type="transmembrane region" description="Helical" evidence="2">
    <location>
        <begin position="166"/>
        <end position="184"/>
    </location>
</feature>
<feature type="compositionally biased region" description="Polar residues" evidence="1">
    <location>
        <begin position="782"/>
        <end position="791"/>
    </location>
</feature>
<accession>A0AB34KAT4</accession>
<feature type="region of interest" description="Disordered" evidence="1">
    <location>
        <begin position="389"/>
        <end position="474"/>
    </location>
</feature>
<evidence type="ECO:0000313" key="4">
    <source>
        <dbReference type="Proteomes" id="UP001515480"/>
    </source>
</evidence>
<sequence length="1290" mass="142267">MSFEEALQHRGRARNRFAGATHYLELSGWLDLSRILVMGLTLFINGMQPQLNPRWPVDVSLWCLATSLLLICCVVVDSEVYLSIMGTSFALEETRLLAHGGRLTYWDEKVICSSATPNGSCEASSPGSRHIFDIQGVGACSNETALQLLTACGERDQCSCRMNEKYIVYGFIGVWTFAAIPSRILPTHFFVLIVFTLVLHAVCCGLSLSTVASDCVISACFDLGLGLLMLLGVYRAEKMRRDSFKRRWQRAAEIEMSKLQQEGFIAEKQMLMAIDSAFDLISTRRSLPASSSRNSRTSFMSERHSPSSRSPSSRHASSSPGLRALEYVGSMNWGKLDRNQKRSKERSPAGQRSNGTKTRVPVTVVASSAPAQIDSSAANLPTARLVHNVMGPPEESLPPAESLQQTESSSRSSLSIPEAQKISSTDGVSSSEGAPAPEAALTSEIVPWSEGETPTLDMPPKMMSQPRTVSLSESQQLPKIYARVGFSADDKPCGKIRAKLHGLKSADASPKSPMSEPARRRQIEVVRQRSCSNIFREAWQKRKTNFQFHEAHSTGKMHAHHAHNLVLKWRKHKDKSSASNEDFPRILDKKRLSGRIRVPLVPTAPFRLAAPDALPSLQLDPCPRAEDMQSESEEEMQCAGSAIRGIMKRILLSSTMEGQPWPTIEMRKERLMAICNSLLEPEYKLKDYFADCRVCFPELMLYMLEPAADSPEDAGKASTSGLSADEEYRRTLGALFAIFWLVRIDTNLPSASSSARGEDPYSRASDGLREESRGSGHREDTSASGPMTHSFNSLSSAAGAEVADAVRATQTLPTRCLGEGPRGFCFGVDSEEWEPISIRQVTNLAVELASAALQPATADSLKERSEMQKRLQFMKTMDWSRLRGLLINSGVLRVNPTTNALEVDADRMQAMLVLTAIHDVMKLTHLLPVVLEEHAPFGGHKAGDVIRDHDLALSYVMKYDPESLPSYSTLTEEQRRAVCFTQADLGFNHGWLVQAEAPPGMLFHTFKKLVDAGGTSSADIAFYFVHWLTDLAGAEPTPLRGSEKFVVRFPQPVLEGIIKSMPVVQMLANTSPTALFESFLEQAWHDAKHLGPLPVGDESIALMRLIVQVQEPAKQLRVRDAFLALQPEQRSILAEEMALSTQAGVAYSRSPSVRGGPGFLVYYSPAFLRNCCAGAAGRGSHIGLVALSEVYRAARRFWPRSSEKEAEGVTVYVDELKSCASVDDMLAVYSDGCCWVLVRENDSSAIVRRCQIEKLPVQLAKKDCEILRLWSTAVHDGRHVKLSDEVVVSY</sequence>
<feature type="region of interest" description="Disordered" evidence="1">
    <location>
        <begin position="750"/>
        <end position="791"/>
    </location>
</feature>
<feature type="compositionally biased region" description="Low complexity" evidence="1">
    <location>
        <begin position="288"/>
        <end position="300"/>
    </location>
</feature>
<feature type="compositionally biased region" description="Low complexity" evidence="1">
    <location>
        <begin position="429"/>
        <end position="440"/>
    </location>
</feature>
<feature type="compositionally biased region" description="Basic and acidic residues" evidence="1">
    <location>
        <begin position="335"/>
        <end position="347"/>
    </location>
</feature>
<keyword evidence="4" id="KW-1185">Reference proteome</keyword>
<dbReference type="Proteomes" id="UP001515480">
    <property type="component" value="Unassembled WGS sequence"/>
</dbReference>
<organism evidence="3 4">
    <name type="scientific">Prymnesium parvum</name>
    <name type="common">Toxic golden alga</name>
    <dbReference type="NCBI Taxonomy" id="97485"/>
    <lineage>
        <taxon>Eukaryota</taxon>
        <taxon>Haptista</taxon>
        <taxon>Haptophyta</taxon>
        <taxon>Prymnesiophyceae</taxon>
        <taxon>Prymnesiales</taxon>
        <taxon>Prymnesiaceae</taxon>
        <taxon>Prymnesium</taxon>
    </lineage>
</organism>
<feature type="compositionally biased region" description="Low complexity" evidence="1">
    <location>
        <begin position="392"/>
        <end position="415"/>
    </location>
</feature>
<feature type="compositionally biased region" description="Low complexity" evidence="1">
    <location>
        <begin position="307"/>
        <end position="320"/>
    </location>
</feature>
<dbReference type="EMBL" id="JBGBPQ010000001">
    <property type="protein sequence ID" value="KAL1530111.1"/>
    <property type="molecule type" value="Genomic_DNA"/>
</dbReference>
<name>A0AB34KAT4_PRYPA</name>
<feature type="transmembrane region" description="Helical" evidence="2">
    <location>
        <begin position="215"/>
        <end position="234"/>
    </location>
</feature>
<feature type="region of interest" description="Disordered" evidence="1">
    <location>
        <begin position="288"/>
        <end position="320"/>
    </location>
</feature>
<proteinExistence type="predicted"/>
<reference evidence="3 4" key="1">
    <citation type="journal article" date="2024" name="Science">
        <title>Giant polyketide synthase enzymes in the biosynthesis of giant marine polyether toxins.</title>
        <authorList>
            <person name="Fallon T.R."/>
            <person name="Shende V.V."/>
            <person name="Wierzbicki I.H."/>
            <person name="Pendleton A.L."/>
            <person name="Watervoot N.F."/>
            <person name="Auber R.P."/>
            <person name="Gonzalez D.J."/>
            <person name="Wisecaver J.H."/>
            <person name="Moore B.S."/>
        </authorList>
    </citation>
    <scope>NUCLEOTIDE SEQUENCE [LARGE SCALE GENOMIC DNA]</scope>
    <source>
        <strain evidence="3 4">12B1</strain>
    </source>
</reference>
<comment type="caution">
    <text evidence="3">The sequence shown here is derived from an EMBL/GenBank/DDBJ whole genome shotgun (WGS) entry which is preliminary data.</text>
</comment>
<keyword evidence="2" id="KW-0472">Membrane</keyword>
<keyword evidence="2" id="KW-1133">Transmembrane helix</keyword>
<feature type="region of interest" description="Disordered" evidence="1">
    <location>
        <begin position="333"/>
        <end position="361"/>
    </location>
</feature>
<evidence type="ECO:0000256" key="2">
    <source>
        <dbReference type="SAM" id="Phobius"/>
    </source>
</evidence>
<feature type="transmembrane region" description="Helical" evidence="2">
    <location>
        <begin position="190"/>
        <end position="208"/>
    </location>
</feature>
<gene>
    <name evidence="3" type="ORF">AB1Y20_001032</name>
</gene>
<protein>
    <submittedName>
        <fullName evidence="3">Uncharacterized protein</fullName>
    </submittedName>
</protein>
<keyword evidence="2" id="KW-0812">Transmembrane</keyword>